<comment type="subcellular location">
    <subcellularLocation>
        <location evidence="1">Secreted</location>
    </subcellularLocation>
</comment>
<dbReference type="InterPro" id="IPR033764">
    <property type="entry name" value="Sdr_B"/>
</dbReference>
<dbReference type="Gene3D" id="2.60.40.10">
    <property type="entry name" value="Immunoglobulins"/>
    <property type="match status" value="2"/>
</dbReference>
<dbReference type="InterPro" id="IPR050557">
    <property type="entry name" value="RTX_toxin/Mannuronan_C5-epim"/>
</dbReference>
<dbReference type="Pfam" id="PF00353">
    <property type="entry name" value="HemolysinCabind"/>
    <property type="match status" value="7"/>
</dbReference>
<dbReference type="SUPFAM" id="SSF117074">
    <property type="entry name" value="Hypothetical protein PA1324"/>
    <property type="match status" value="2"/>
</dbReference>
<dbReference type="InterPro" id="IPR013783">
    <property type="entry name" value="Ig-like_fold"/>
</dbReference>
<dbReference type="InterPro" id="IPR011049">
    <property type="entry name" value="Serralysin-like_metalloprot_C"/>
</dbReference>
<dbReference type="Pfam" id="PF17210">
    <property type="entry name" value="SdrD_B"/>
    <property type="match status" value="1"/>
</dbReference>
<evidence type="ECO:0000313" key="6">
    <source>
        <dbReference type="Proteomes" id="UP001204953"/>
    </source>
</evidence>
<dbReference type="Gene3D" id="2.150.10.10">
    <property type="entry name" value="Serralysin-like metalloprotease, C-terminal"/>
    <property type="match status" value="2"/>
</dbReference>
<dbReference type="InterPro" id="IPR001343">
    <property type="entry name" value="Hemolysn_Ca-bd"/>
</dbReference>
<dbReference type="PRINTS" id="PR00313">
    <property type="entry name" value="CABNDNGRPT"/>
</dbReference>
<dbReference type="AlphaFoldDB" id="A0AAE3KR51"/>
<dbReference type="Gene3D" id="2.160.20.160">
    <property type="match status" value="1"/>
</dbReference>
<evidence type="ECO:0000313" key="5">
    <source>
        <dbReference type="EMBL" id="MCP2728027.1"/>
    </source>
</evidence>
<proteinExistence type="predicted"/>
<evidence type="ECO:0000256" key="3">
    <source>
        <dbReference type="ARBA" id="ARBA00022729"/>
    </source>
</evidence>
<dbReference type="PANTHER" id="PTHR38340:SF1">
    <property type="entry name" value="S-LAYER PROTEIN"/>
    <property type="match status" value="1"/>
</dbReference>
<evidence type="ECO:0000259" key="4">
    <source>
        <dbReference type="Pfam" id="PF17210"/>
    </source>
</evidence>
<feature type="domain" description="SD-repeat containing protein B" evidence="4">
    <location>
        <begin position="245"/>
        <end position="332"/>
    </location>
</feature>
<dbReference type="EMBL" id="JAMZMM010000036">
    <property type="protein sequence ID" value="MCP2728027.1"/>
    <property type="molecule type" value="Genomic_DNA"/>
</dbReference>
<keyword evidence="3" id="KW-0732">Signal</keyword>
<organism evidence="5 6">
    <name type="scientific">Limnofasciculus baicalensis BBK-W-15</name>
    <dbReference type="NCBI Taxonomy" id="2699891"/>
    <lineage>
        <taxon>Bacteria</taxon>
        <taxon>Bacillati</taxon>
        <taxon>Cyanobacteriota</taxon>
        <taxon>Cyanophyceae</taxon>
        <taxon>Coleofasciculales</taxon>
        <taxon>Coleofasciculaceae</taxon>
        <taxon>Limnofasciculus</taxon>
        <taxon>Limnofasciculus baicalensis</taxon>
    </lineage>
</organism>
<dbReference type="GO" id="GO:0005576">
    <property type="term" value="C:extracellular region"/>
    <property type="evidence" value="ECO:0007669"/>
    <property type="project" value="UniProtKB-SubCell"/>
</dbReference>
<dbReference type="SUPFAM" id="SSF51120">
    <property type="entry name" value="beta-Roll"/>
    <property type="match status" value="3"/>
</dbReference>
<evidence type="ECO:0000256" key="1">
    <source>
        <dbReference type="ARBA" id="ARBA00004613"/>
    </source>
</evidence>
<keyword evidence="6" id="KW-1185">Reference proteome</keyword>
<dbReference type="PANTHER" id="PTHR38340">
    <property type="entry name" value="S-LAYER PROTEIN"/>
    <property type="match status" value="1"/>
</dbReference>
<accession>A0AAE3KR51</accession>
<keyword evidence="2" id="KW-0964">Secreted</keyword>
<dbReference type="GO" id="GO:0005509">
    <property type="term" value="F:calcium ion binding"/>
    <property type="evidence" value="ECO:0007669"/>
    <property type="project" value="InterPro"/>
</dbReference>
<gene>
    <name evidence="5" type="ORF">NJ959_05985</name>
</gene>
<dbReference type="Proteomes" id="UP001204953">
    <property type="component" value="Unassembled WGS sequence"/>
</dbReference>
<comment type="caution">
    <text evidence="5">The sequence shown here is derived from an EMBL/GenBank/DDBJ whole genome shotgun (WGS) entry which is preliminary data.</text>
</comment>
<protein>
    <recommendedName>
        <fullName evidence="4">SD-repeat containing protein B domain-containing protein</fullName>
    </recommendedName>
</protein>
<sequence length="915" mass="95717">MYLDENQNGQLDSGETSVLTDSNGNYAFINLNPGTYTVAEVVPTGWKQTYPSVGSNTTILTFDDISNTGGLVPIPSNYGGLNWSGDFYYSNGTNSPGTGYDNGRVSGDYVAFNAFAASVGVGDGLFDFQSAYLTAAWNNDLNITVEGFFNGTQQYTQTVVVDNDAPTLFEFNFVGIDQLKFTSFGGTDADPNDIGSGEHFVLDNFTFKPGSALPGTHTVQLNSGQVVNDIDFGNKALFGQIQGTKWNDLDGDGVQDANEPGLAGWKIYLDQNQNSQLDTGETSTTTDINGNYTFQNLNPGTYFVAEVMRPGWESTYPPIPATNEYQWSDSDQAGGPTFNWIDISGVGTQVFLSDDSATEVSLPFNFSFFGQDKNTVNISSNGFLTFGSNGTDFSNDSIPNTTDPDDLIAPFWDDLNPGAGGSIYYYHDVIENQFIVQYQDVPRFAEGGNLTFEVILDSDGSILYQYDELNATLNSATIGIENADGSNGLQIAYDSNYLHDDLAVRIAIPTGGNTVNVGFGDVITDIDFGNKKITPTTINGTSGNDVLNIVDSPVIVYALAGNDVVNGSQSPGANQFYGGTGNDTLIGNNYDQLFGEAGNDYLDVANGLGENTLYGGKGNDTLLANVNDQLFGEAGNDTLDVSNGGGNNFLDGGAGNDILLANTNDQLLGGAGNDTLNAANGSGYNLLDGGAGADILTAGGYDQLLGGAGDDILDASNSTGYNILSGGKGDDNLLASFNDQLNGGDGEDILNASNGGGNNILNGDKGADVLLGNFNDQLNGGDGDDILNVSNGAGNNILNGGKGDDVLLGSFNDHLNGGAGDDILNGGYGGSTMTGGSGDDFFRIADGFVPFAAHTITDFNFNYEVMGIGGLGITFSNLTIAQVGSDTAISALGLNLATLTGFQASNLDSSNFVFA</sequence>
<reference evidence="5" key="1">
    <citation type="submission" date="2022-06" db="EMBL/GenBank/DDBJ databases">
        <title>New cyanobacteria of genus Symplocastrum in benthos of Lake Baikal.</title>
        <authorList>
            <person name="Sorokovikova E."/>
            <person name="Tikhonova I."/>
            <person name="Krasnopeev A."/>
            <person name="Evseev P."/>
            <person name="Gladkikh A."/>
            <person name="Belykh O."/>
        </authorList>
    </citation>
    <scope>NUCLEOTIDE SEQUENCE</scope>
    <source>
        <strain evidence="5">BBK-W-15</strain>
    </source>
</reference>
<evidence type="ECO:0000256" key="2">
    <source>
        <dbReference type="ARBA" id="ARBA00022525"/>
    </source>
</evidence>
<name>A0AAE3KR51_9CYAN</name>